<evidence type="ECO:0000256" key="7">
    <source>
        <dbReference type="ARBA" id="ARBA00023180"/>
    </source>
</evidence>
<evidence type="ECO:0000256" key="1">
    <source>
        <dbReference type="ARBA" id="ARBA00009752"/>
    </source>
</evidence>
<evidence type="ECO:0000256" key="5">
    <source>
        <dbReference type="ARBA" id="ARBA00023027"/>
    </source>
</evidence>
<dbReference type="Pfam" id="PF13927">
    <property type="entry name" value="Ig_3"/>
    <property type="match status" value="1"/>
</dbReference>
<keyword evidence="5" id="KW-0520">NAD</keyword>
<evidence type="ECO:0000259" key="11">
    <source>
        <dbReference type="PROSITE" id="PS50104"/>
    </source>
</evidence>
<dbReference type="PANTHER" id="PTHR11890:SF26">
    <property type="entry name" value="INTERLEUKIN-1 RECEPTOR TYPE 1"/>
    <property type="match status" value="1"/>
</dbReference>
<dbReference type="SMART" id="SM00255">
    <property type="entry name" value="TIR"/>
    <property type="match status" value="1"/>
</dbReference>
<dbReference type="InterPro" id="IPR004074">
    <property type="entry name" value="IL-1_rcpt_I/II-typ"/>
</dbReference>
<name>A0A3B1J5B4_ASTMX</name>
<evidence type="ECO:0000256" key="4">
    <source>
        <dbReference type="ARBA" id="ARBA00022801"/>
    </source>
</evidence>
<dbReference type="Gene3D" id="3.40.50.10140">
    <property type="entry name" value="Toll/interleukin-1 receptor homology (TIR) domain"/>
    <property type="match status" value="1"/>
</dbReference>
<reference evidence="13" key="4">
    <citation type="submission" date="2025-09" db="UniProtKB">
        <authorList>
            <consortium name="Ensembl"/>
        </authorList>
    </citation>
    <scope>IDENTIFICATION</scope>
</reference>
<evidence type="ECO:0000256" key="6">
    <source>
        <dbReference type="ARBA" id="ARBA00023157"/>
    </source>
</evidence>
<keyword evidence="8" id="KW-0393">Immunoglobulin domain</keyword>
<dbReference type="Ensembl" id="ENSAMXT00000030078.1">
    <property type="protein sequence ID" value="ENSAMXP00000037035.1"/>
    <property type="gene ID" value="ENSAMXG00000043351.1"/>
</dbReference>
<feature type="transmembrane region" description="Helical" evidence="9">
    <location>
        <begin position="321"/>
        <end position="352"/>
    </location>
</feature>
<evidence type="ECO:0000256" key="2">
    <source>
        <dbReference type="ARBA" id="ARBA00022729"/>
    </source>
</evidence>
<dbReference type="PANTHER" id="PTHR11890">
    <property type="entry name" value="INTERLEUKIN-1 RECEPTOR FAMILY MEMBER"/>
    <property type="match status" value="1"/>
</dbReference>
<evidence type="ECO:0000313" key="14">
    <source>
        <dbReference type="Proteomes" id="UP000018467"/>
    </source>
</evidence>
<keyword evidence="9" id="KW-0472">Membrane</keyword>
<dbReference type="Pfam" id="PF13895">
    <property type="entry name" value="Ig_2"/>
    <property type="match status" value="1"/>
</dbReference>
<dbReference type="GO" id="GO:0016787">
    <property type="term" value="F:hydrolase activity"/>
    <property type="evidence" value="ECO:0007669"/>
    <property type="project" value="UniProtKB-KW"/>
</dbReference>
<evidence type="ECO:0000256" key="8">
    <source>
        <dbReference type="ARBA" id="ARBA00023319"/>
    </source>
</evidence>
<feature type="chain" id="PRO_5017245911" evidence="10">
    <location>
        <begin position="19"/>
        <end position="545"/>
    </location>
</feature>
<dbReference type="FunFam" id="3.40.50.10140:FF:000009">
    <property type="entry name" value="X-linked interleukin-1 receptor accessory protein-like 1"/>
    <property type="match status" value="1"/>
</dbReference>
<dbReference type="InterPro" id="IPR007110">
    <property type="entry name" value="Ig-like_dom"/>
</dbReference>
<keyword evidence="4" id="KW-0378">Hydrolase</keyword>
<evidence type="ECO:0000259" key="12">
    <source>
        <dbReference type="PROSITE" id="PS50835"/>
    </source>
</evidence>
<keyword evidence="6" id="KW-1015">Disulfide bond</keyword>
<dbReference type="SUPFAM" id="SSF48726">
    <property type="entry name" value="Immunoglobulin"/>
    <property type="match status" value="3"/>
</dbReference>
<protein>
    <submittedName>
        <fullName evidence="13">Interleukin-1 receptor-like 1</fullName>
    </submittedName>
</protein>
<organism evidence="13 14">
    <name type="scientific">Astyanax mexicanus</name>
    <name type="common">Blind cave fish</name>
    <name type="synonym">Astyanax fasciatus mexicanus</name>
    <dbReference type="NCBI Taxonomy" id="7994"/>
    <lineage>
        <taxon>Eukaryota</taxon>
        <taxon>Metazoa</taxon>
        <taxon>Chordata</taxon>
        <taxon>Craniata</taxon>
        <taxon>Vertebrata</taxon>
        <taxon>Euteleostomi</taxon>
        <taxon>Actinopterygii</taxon>
        <taxon>Neopterygii</taxon>
        <taxon>Teleostei</taxon>
        <taxon>Ostariophysi</taxon>
        <taxon>Characiformes</taxon>
        <taxon>Characoidei</taxon>
        <taxon>Acestrorhamphidae</taxon>
        <taxon>Acestrorhamphinae</taxon>
        <taxon>Astyanax</taxon>
    </lineage>
</organism>
<feature type="signal peptide" evidence="10">
    <location>
        <begin position="1"/>
        <end position="18"/>
    </location>
</feature>
<dbReference type="Bgee" id="ENSAMXG00000043351">
    <property type="expression patterns" value="Expressed in heart and 5 other cell types or tissues"/>
</dbReference>
<dbReference type="Gene3D" id="2.60.40.10">
    <property type="entry name" value="Immunoglobulins"/>
    <property type="match status" value="3"/>
</dbReference>
<dbReference type="GeneTree" id="ENSGT01090000259985"/>
<evidence type="ECO:0000256" key="10">
    <source>
        <dbReference type="SAM" id="SignalP"/>
    </source>
</evidence>
<evidence type="ECO:0000256" key="9">
    <source>
        <dbReference type="SAM" id="Phobius"/>
    </source>
</evidence>
<keyword evidence="2 10" id="KW-0732">Signal</keyword>
<dbReference type="AlphaFoldDB" id="A0A3B1J5B4"/>
<dbReference type="GO" id="GO:0004908">
    <property type="term" value="F:interleukin-1 receptor activity"/>
    <property type="evidence" value="ECO:0007669"/>
    <property type="project" value="InterPro"/>
</dbReference>
<keyword evidence="7" id="KW-0325">Glycoprotein</keyword>
<dbReference type="Pfam" id="PF01582">
    <property type="entry name" value="TIR"/>
    <property type="match status" value="1"/>
</dbReference>
<dbReference type="SMART" id="SM00408">
    <property type="entry name" value="IGc2"/>
    <property type="match status" value="1"/>
</dbReference>
<dbReference type="InterPro" id="IPR000157">
    <property type="entry name" value="TIR_dom"/>
</dbReference>
<keyword evidence="3" id="KW-0677">Repeat</keyword>
<dbReference type="InterPro" id="IPR013783">
    <property type="entry name" value="Ig-like_fold"/>
</dbReference>
<sequence length="545" mass="62354">MEALWMIIICSLADLTESSKHMDGTVPCATPQVPEEVKAVEGEALYWPCPNSDCSEEAEHSLIQWFKNSSGTIQPITADERARVHHHGPVLYILPLTLNDSGLYITRWWEKNKTGCDEFKTELVVGEKFHTELKENSETVPITCPAYDNQTKSLTWYKDSHLIPNESKKTLYLHNTQKKDEGMYTCVCTWEHHGRHYNTSGSIHLEIKDPGISSIPKILHPSNNSVKFIDLGSEVVLQCSVFFGINIKQYCFVDWLRNNAELIEETGYTIHNWNERDTFYSSLTISKVSEADLQSEFQCKAYNLNKWVNVIITLKTTESDLLLVVTYLCTFLIVLLAAGTIKWFAVDLALLFRGLCFKLKKTEDGKVYDAYVIYQKDNVDEKTANFINRVLPAVLENSCGFKLYIHCRDDLPGEDCMEQVERVMKLCRRLIVVLTPGISQGQQLPTPHGYDWQVGLYQVLVQQEMSMILIQLGKMKDYSHLPLALQHHLQKTPPLKWSERSPHATSASSRFWKQVRYMMPAVPALLCPNFCSAKIRSYELSETCC</sequence>
<accession>A0A3B1J5B4</accession>
<reference evidence="14" key="1">
    <citation type="submission" date="2013-03" db="EMBL/GenBank/DDBJ databases">
        <authorList>
            <person name="Jeffery W."/>
            <person name="Warren W."/>
            <person name="Wilson R.K."/>
        </authorList>
    </citation>
    <scope>NUCLEOTIDE SEQUENCE</scope>
    <source>
        <strain evidence="14">female</strain>
    </source>
</reference>
<dbReference type="PRINTS" id="PR01537">
    <property type="entry name" value="INTRLKN1R1F"/>
</dbReference>
<feature type="domain" description="Ig-like" evidence="12">
    <location>
        <begin position="89"/>
        <end position="186"/>
    </location>
</feature>
<dbReference type="SUPFAM" id="SSF52200">
    <property type="entry name" value="Toll/Interleukin receptor TIR domain"/>
    <property type="match status" value="1"/>
</dbReference>
<dbReference type="PROSITE" id="PS50835">
    <property type="entry name" value="IG_LIKE"/>
    <property type="match status" value="2"/>
</dbReference>
<dbReference type="InterPro" id="IPR015621">
    <property type="entry name" value="IL-1_rcpt_fam"/>
</dbReference>
<keyword evidence="9" id="KW-1133">Transmembrane helix</keyword>
<keyword evidence="14" id="KW-1185">Reference proteome</keyword>
<dbReference type="InterPro" id="IPR003599">
    <property type="entry name" value="Ig_sub"/>
</dbReference>
<reference evidence="13" key="3">
    <citation type="submission" date="2025-08" db="UniProtKB">
        <authorList>
            <consortium name="Ensembl"/>
        </authorList>
    </citation>
    <scope>IDENTIFICATION</scope>
</reference>
<keyword evidence="9" id="KW-0812">Transmembrane</keyword>
<dbReference type="SMART" id="SM00409">
    <property type="entry name" value="IG"/>
    <property type="match status" value="3"/>
</dbReference>
<dbReference type="InterPro" id="IPR035897">
    <property type="entry name" value="Toll_tir_struct_dom_sf"/>
</dbReference>
<dbReference type="InParanoid" id="A0A3B1J5B4"/>
<proteinExistence type="inferred from homology"/>
<dbReference type="STRING" id="7994.ENSAMXP00000037035"/>
<evidence type="ECO:0000256" key="3">
    <source>
        <dbReference type="ARBA" id="ARBA00022737"/>
    </source>
</evidence>
<comment type="similarity">
    <text evidence="1">Belongs to the interleukin-1 receptor family.</text>
</comment>
<dbReference type="InterPro" id="IPR036179">
    <property type="entry name" value="Ig-like_dom_sf"/>
</dbReference>
<dbReference type="Proteomes" id="UP000018467">
    <property type="component" value="Unassembled WGS sequence"/>
</dbReference>
<evidence type="ECO:0000313" key="13">
    <source>
        <dbReference type="Ensembl" id="ENSAMXP00000037035.1"/>
    </source>
</evidence>
<reference evidence="14" key="2">
    <citation type="journal article" date="2014" name="Nat. Commun.">
        <title>The cavefish genome reveals candidate genes for eye loss.</title>
        <authorList>
            <person name="McGaugh S.E."/>
            <person name="Gross J.B."/>
            <person name="Aken B."/>
            <person name="Blin M."/>
            <person name="Borowsky R."/>
            <person name="Chalopin D."/>
            <person name="Hinaux H."/>
            <person name="Jeffery W.R."/>
            <person name="Keene A."/>
            <person name="Ma L."/>
            <person name="Minx P."/>
            <person name="Murphy D."/>
            <person name="O'Quin K.E."/>
            <person name="Retaux S."/>
            <person name="Rohner N."/>
            <person name="Searle S.M."/>
            <person name="Stahl B.A."/>
            <person name="Tabin C."/>
            <person name="Volff J.N."/>
            <person name="Yoshizawa M."/>
            <person name="Warren W.C."/>
        </authorList>
    </citation>
    <scope>NUCLEOTIDE SEQUENCE [LARGE SCALE GENOMIC DNA]</scope>
    <source>
        <strain evidence="14">female</strain>
    </source>
</reference>
<feature type="domain" description="TIR" evidence="11">
    <location>
        <begin position="366"/>
        <end position="519"/>
    </location>
</feature>
<feature type="domain" description="Ig-like" evidence="12">
    <location>
        <begin position="210"/>
        <end position="303"/>
    </location>
</feature>
<dbReference type="InterPro" id="IPR003598">
    <property type="entry name" value="Ig_sub2"/>
</dbReference>
<dbReference type="PROSITE" id="PS50104">
    <property type="entry name" value="TIR"/>
    <property type="match status" value="1"/>
</dbReference>
<dbReference type="PRINTS" id="PR01536">
    <property type="entry name" value="INTRLKN1R12F"/>
</dbReference>